<dbReference type="Gene3D" id="1.20.1250.20">
    <property type="entry name" value="MFS general substrate transporter like domains"/>
    <property type="match status" value="1"/>
</dbReference>
<keyword evidence="2" id="KW-1003">Cell membrane</keyword>
<dbReference type="Proteomes" id="UP000198863">
    <property type="component" value="Unassembled WGS sequence"/>
</dbReference>
<evidence type="ECO:0000256" key="3">
    <source>
        <dbReference type="ARBA" id="ARBA00022692"/>
    </source>
</evidence>
<feature type="transmembrane region" description="Helical" evidence="6">
    <location>
        <begin position="115"/>
        <end position="133"/>
    </location>
</feature>
<dbReference type="InterPro" id="IPR020846">
    <property type="entry name" value="MFS_dom"/>
</dbReference>
<evidence type="ECO:0000256" key="2">
    <source>
        <dbReference type="ARBA" id="ARBA00022475"/>
    </source>
</evidence>
<dbReference type="Pfam" id="PF07690">
    <property type="entry name" value="MFS_1"/>
    <property type="match status" value="1"/>
</dbReference>
<feature type="transmembrane region" description="Helical" evidence="6">
    <location>
        <begin position="305"/>
        <end position="338"/>
    </location>
</feature>
<gene>
    <name evidence="8" type="ORF">SAMN05660324_0436</name>
</gene>
<evidence type="ECO:0000256" key="1">
    <source>
        <dbReference type="ARBA" id="ARBA00004651"/>
    </source>
</evidence>
<feature type="transmembrane region" description="Helical" evidence="6">
    <location>
        <begin position="49"/>
        <end position="70"/>
    </location>
</feature>
<feature type="domain" description="Major facilitator superfamily (MFS) profile" evidence="7">
    <location>
        <begin position="16"/>
        <end position="440"/>
    </location>
</feature>
<keyword evidence="5 6" id="KW-0472">Membrane</keyword>
<feature type="transmembrane region" description="Helical" evidence="6">
    <location>
        <begin position="21"/>
        <end position="43"/>
    </location>
</feature>
<dbReference type="SUPFAM" id="SSF103473">
    <property type="entry name" value="MFS general substrate transporter"/>
    <property type="match status" value="1"/>
</dbReference>
<evidence type="ECO:0000256" key="4">
    <source>
        <dbReference type="ARBA" id="ARBA00022989"/>
    </source>
</evidence>
<evidence type="ECO:0000313" key="8">
    <source>
        <dbReference type="EMBL" id="SDF54481.1"/>
    </source>
</evidence>
<dbReference type="OrthoDB" id="7441468at2"/>
<sequence length="479" mass="49258">MTASPALDLRSGTQRVLAHLLANNLLVGVVNYTVWFALTFWVFLETGSVFGTGLVAGIFLVATAATGIWFGSLVDHHRKQAVMQASAVASGVLYAVAFAVLLLAPASSFTTVASVPLWVFVVLLMLGVIAGNPRSIALPTCVTLLVPADRRDRANGLVGTVTGVSMLVTSVISGLLVAYGGMTAVLVVALAVLALAVAHLARVHVPEPEPVATGSDDDGGAGRGVDLRGTVTLVRGVPGLLPLILFSCFNNFLGGGFMALMDPYGLSLMSVQAWGLLWGGLSALLVVGGLLVARVGLGSRPIRLLLLANVVMWAGTVLFPLVSSILTLTVAMAAFMLVMPFAEAAEQTVLQRVVPYERQGRVFGFAQSVEQAASPLTAFLVAPVAQFLVIPWMTDGAGAAAIGSWFGTGTARGIALVFVVTGAIGLLVVGLAFLSPAYRRLSAAYATSQAPAPVVGDPAPVAPPAPGVEEVVGGTGRGR</sequence>
<feature type="transmembrane region" description="Helical" evidence="6">
    <location>
        <begin position="154"/>
        <end position="176"/>
    </location>
</feature>
<name>A0A1G7LYJ5_9ACTN</name>
<dbReference type="AlphaFoldDB" id="A0A1G7LYJ5"/>
<dbReference type="RefSeq" id="WP_091057489.1">
    <property type="nucleotide sequence ID" value="NZ_FNCF01000001.1"/>
</dbReference>
<feature type="transmembrane region" description="Helical" evidence="6">
    <location>
        <begin position="273"/>
        <end position="293"/>
    </location>
</feature>
<accession>A0A1G7LYJ5</accession>
<dbReference type="InterPro" id="IPR011701">
    <property type="entry name" value="MFS"/>
</dbReference>
<feature type="transmembrane region" description="Helical" evidence="6">
    <location>
        <begin position="414"/>
        <end position="434"/>
    </location>
</feature>
<protein>
    <submittedName>
        <fullName evidence="8">MFS transporter, DHA3 family, multidrug efflux protein</fullName>
    </submittedName>
</protein>
<dbReference type="PROSITE" id="PS50850">
    <property type="entry name" value="MFS"/>
    <property type="match status" value="1"/>
</dbReference>
<dbReference type="PANTHER" id="PTHR23513">
    <property type="entry name" value="INTEGRAL MEMBRANE EFFLUX PROTEIN-RELATED"/>
    <property type="match status" value="1"/>
</dbReference>
<keyword evidence="3 6" id="KW-0812">Transmembrane</keyword>
<reference evidence="9" key="1">
    <citation type="submission" date="2016-10" db="EMBL/GenBank/DDBJ databases">
        <authorList>
            <person name="Varghese N."/>
            <person name="Submissions S."/>
        </authorList>
    </citation>
    <scope>NUCLEOTIDE SEQUENCE [LARGE SCALE GENOMIC DNA]</scope>
    <source>
        <strain evidence="9">DSM 44526</strain>
    </source>
</reference>
<evidence type="ECO:0000259" key="7">
    <source>
        <dbReference type="PROSITE" id="PS50850"/>
    </source>
</evidence>
<dbReference type="GO" id="GO:0005886">
    <property type="term" value="C:plasma membrane"/>
    <property type="evidence" value="ECO:0007669"/>
    <property type="project" value="UniProtKB-SubCell"/>
</dbReference>
<feature type="transmembrane region" description="Helical" evidence="6">
    <location>
        <begin position="240"/>
        <end position="261"/>
    </location>
</feature>
<dbReference type="GO" id="GO:0022857">
    <property type="term" value="F:transmembrane transporter activity"/>
    <property type="evidence" value="ECO:0007669"/>
    <property type="project" value="InterPro"/>
</dbReference>
<dbReference type="PANTHER" id="PTHR23513:SF6">
    <property type="entry name" value="MAJOR FACILITATOR SUPERFAMILY ASSOCIATED DOMAIN-CONTAINING PROTEIN"/>
    <property type="match status" value="1"/>
</dbReference>
<evidence type="ECO:0000256" key="6">
    <source>
        <dbReference type="SAM" id="Phobius"/>
    </source>
</evidence>
<feature type="transmembrane region" description="Helical" evidence="6">
    <location>
        <begin position="82"/>
        <end position="103"/>
    </location>
</feature>
<evidence type="ECO:0000256" key="5">
    <source>
        <dbReference type="ARBA" id="ARBA00023136"/>
    </source>
</evidence>
<keyword evidence="4 6" id="KW-1133">Transmembrane helix</keyword>
<proteinExistence type="predicted"/>
<comment type="subcellular location">
    <subcellularLocation>
        <location evidence="1">Cell membrane</location>
        <topology evidence="1">Multi-pass membrane protein</topology>
    </subcellularLocation>
</comment>
<feature type="transmembrane region" description="Helical" evidence="6">
    <location>
        <begin position="182"/>
        <end position="201"/>
    </location>
</feature>
<keyword evidence="9" id="KW-1185">Reference proteome</keyword>
<organism evidence="8 9">
    <name type="scientific">Klenkia brasiliensis</name>
    <dbReference type="NCBI Taxonomy" id="333142"/>
    <lineage>
        <taxon>Bacteria</taxon>
        <taxon>Bacillati</taxon>
        <taxon>Actinomycetota</taxon>
        <taxon>Actinomycetes</taxon>
        <taxon>Geodermatophilales</taxon>
        <taxon>Geodermatophilaceae</taxon>
        <taxon>Klenkia</taxon>
    </lineage>
</organism>
<evidence type="ECO:0000313" key="9">
    <source>
        <dbReference type="Proteomes" id="UP000198863"/>
    </source>
</evidence>
<dbReference type="InterPro" id="IPR036259">
    <property type="entry name" value="MFS_trans_sf"/>
</dbReference>
<dbReference type="EMBL" id="FNCF01000001">
    <property type="protein sequence ID" value="SDF54481.1"/>
    <property type="molecule type" value="Genomic_DNA"/>
</dbReference>